<organism evidence="3 4">
    <name type="scientific">Antiquaquibacter soli</name>
    <dbReference type="NCBI Taxonomy" id="3064523"/>
    <lineage>
        <taxon>Bacteria</taxon>
        <taxon>Bacillati</taxon>
        <taxon>Actinomycetota</taxon>
        <taxon>Actinomycetes</taxon>
        <taxon>Micrococcales</taxon>
        <taxon>Microbacteriaceae</taxon>
        <taxon>Antiquaquibacter</taxon>
    </lineage>
</organism>
<reference evidence="3 4" key="1">
    <citation type="submission" date="2023-07" db="EMBL/GenBank/DDBJ databases">
        <title>Protaetiibacter sp. nov WY-16 isolated from soil.</title>
        <authorList>
            <person name="Liu B."/>
            <person name="Wan Y."/>
        </authorList>
    </citation>
    <scope>NUCLEOTIDE SEQUENCE [LARGE SCALE GENOMIC DNA]</scope>
    <source>
        <strain evidence="3 4">WY-16</strain>
    </source>
</reference>
<feature type="transmembrane region" description="Helical" evidence="1">
    <location>
        <begin position="85"/>
        <end position="110"/>
    </location>
</feature>
<dbReference type="InterPro" id="IPR006976">
    <property type="entry name" value="VanZ-like"/>
</dbReference>
<protein>
    <submittedName>
        <fullName evidence="3">VanZ family protein</fullName>
    </submittedName>
</protein>
<accession>A0ABT9BN18</accession>
<keyword evidence="1" id="KW-0472">Membrane</keyword>
<dbReference type="InterPro" id="IPR006311">
    <property type="entry name" value="TAT_signal"/>
</dbReference>
<gene>
    <name evidence="3" type="ORF">Q5716_09190</name>
</gene>
<feature type="transmembrane region" description="Helical" evidence="1">
    <location>
        <begin position="7"/>
        <end position="29"/>
    </location>
</feature>
<dbReference type="RefSeq" id="WP_305002772.1">
    <property type="nucleotide sequence ID" value="NZ_JAUQUB010000001.1"/>
</dbReference>
<evidence type="ECO:0000313" key="3">
    <source>
        <dbReference type="EMBL" id="MDO7882395.1"/>
    </source>
</evidence>
<feature type="transmembrane region" description="Helical" evidence="1">
    <location>
        <begin position="35"/>
        <end position="52"/>
    </location>
</feature>
<sequence>MFRRRHFLSVVAALYFGMLVALTFTPGSAAARESWALPLVLFIPVGLLLTLLMGRRRWWVAVGFGMLGAAWVEAAQTIWMPPGYASALDILCSSAGAVFGVLLGVVLLTVRQKSMHSHELPRIVTHPGK</sequence>
<evidence type="ECO:0000313" key="4">
    <source>
        <dbReference type="Proteomes" id="UP001241072"/>
    </source>
</evidence>
<dbReference type="EMBL" id="JAUQUB010000001">
    <property type="protein sequence ID" value="MDO7882395.1"/>
    <property type="molecule type" value="Genomic_DNA"/>
</dbReference>
<proteinExistence type="predicted"/>
<keyword evidence="4" id="KW-1185">Reference proteome</keyword>
<dbReference type="Proteomes" id="UP001241072">
    <property type="component" value="Unassembled WGS sequence"/>
</dbReference>
<keyword evidence="1" id="KW-0812">Transmembrane</keyword>
<feature type="domain" description="VanZ-like" evidence="2">
    <location>
        <begin position="37"/>
        <end position="106"/>
    </location>
</feature>
<comment type="caution">
    <text evidence="3">The sequence shown here is derived from an EMBL/GenBank/DDBJ whole genome shotgun (WGS) entry which is preliminary data.</text>
</comment>
<dbReference type="PROSITE" id="PS51318">
    <property type="entry name" value="TAT"/>
    <property type="match status" value="1"/>
</dbReference>
<evidence type="ECO:0000259" key="2">
    <source>
        <dbReference type="Pfam" id="PF04892"/>
    </source>
</evidence>
<dbReference type="Pfam" id="PF04892">
    <property type="entry name" value="VanZ"/>
    <property type="match status" value="1"/>
</dbReference>
<keyword evidence="1" id="KW-1133">Transmembrane helix</keyword>
<feature type="transmembrane region" description="Helical" evidence="1">
    <location>
        <begin position="59"/>
        <end position="79"/>
    </location>
</feature>
<evidence type="ECO:0000256" key="1">
    <source>
        <dbReference type="SAM" id="Phobius"/>
    </source>
</evidence>
<name>A0ABT9BN18_9MICO</name>